<dbReference type="SMART" id="SM00479">
    <property type="entry name" value="EXOIII"/>
    <property type="match status" value="1"/>
</dbReference>
<accession>A0AAJ0UI90</accession>
<reference evidence="5" key="2">
    <citation type="journal article" date="2020" name="Microorganisms">
        <title>Osmotic Adaptation and Compatible Solute Biosynthesis of Phototrophic Bacteria as Revealed from Genome Analyses.</title>
        <authorList>
            <person name="Imhoff J.F."/>
            <person name="Rahn T."/>
            <person name="Kunzel S."/>
            <person name="Keller A."/>
            <person name="Neulinger S.C."/>
        </authorList>
    </citation>
    <scope>NUCLEOTIDE SEQUENCE</scope>
    <source>
        <strain evidence="5">DSM 4395</strain>
    </source>
</reference>
<dbReference type="Pfam" id="PF00929">
    <property type="entry name" value="RNase_T"/>
    <property type="match status" value="1"/>
</dbReference>
<keyword evidence="1" id="KW-0540">Nuclease</keyword>
<feature type="domain" description="Exonuclease" evidence="4">
    <location>
        <begin position="40"/>
        <end position="214"/>
    </location>
</feature>
<dbReference type="EMBL" id="NHSF01000059">
    <property type="protein sequence ID" value="MBK5931012.1"/>
    <property type="molecule type" value="Genomic_DNA"/>
</dbReference>
<evidence type="ECO:0000313" key="5">
    <source>
        <dbReference type="EMBL" id="MBK5931012.1"/>
    </source>
</evidence>
<name>A0AAJ0UI90_HALSE</name>
<comment type="caution">
    <text evidence="5">The sequence shown here is derived from an EMBL/GenBank/DDBJ whole genome shotgun (WGS) entry which is preliminary data.</text>
</comment>
<organism evidence="5 6">
    <name type="scientific">Halochromatium salexigens</name>
    <name type="common">Chromatium salexigens</name>
    <dbReference type="NCBI Taxonomy" id="49447"/>
    <lineage>
        <taxon>Bacteria</taxon>
        <taxon>Pseudomonadati</taxon>
        <taxon>Pseudomonadota</taxon>
        <taxon>Gammaproteobacteria</taxon>
        <taxon>Chromatiales</taxon>
        <taxon>Chromatiaceae</taxon>
        <taxon>Halochromatium</taxon>
    </lineage>
</organism>
<dbReference type="InterPro" id="IPR036397">
    <property type="entry name" value="RNaseH_sf"/>
</dbReference>
<evidence type="ECO:0000259" key="4">
    <source>
        <dbReference type="SMART" id="SM00479"/>
    </source>
</evidence>
<dbReference type="RefSeq" id="WP_201245833.1">
    <property type="nucleotide sequence ID" value="NZ_NHSF01000059.1"/>
</dbReference>
<reference evidence="5" key="1">
    <citation type="submission" date="2017-05" db="EMBL/GenBank/DDBJ databases">
        <authorList>
            <person name="Imhoff J.F."/>
            <person name="Rahn T."/>
            <person name="Kuenzel S."/>
            <person name="Neulinger S.C."/>
        </authorList>
    </citation>
    <scope>NUCLEOTIDE SEQUENCE</scope>
    <source>
        <strain evidence="5">DSM 4395</strain>
    </source>
</reference>
<evidence type="ECO:0000256" key="3">
    <source>
        <dbReference type="ARBA" id="ARBA00022839"/>
    </source>
</evidence>
<dbReference type="InterPro" id="IPR013520">
    <property type="entry name" value="Ribonucl_H"/>
</dbReference>
<dbReference type="Proteomes" id="UP001296967">
    <property type="component" value="Unassembled WGS sequence"/>
</dbReference>
<gene>
    <name evidence="5" type="ORF">CCR82_10865</name>
</gene>
<dbReference type="GO" id="GO:0003676">
    <property type="term" value="F:nucleic acid binding"/>
    <property type="evidence" value="ECO:0007669"/>
    <property type="project" value="InterPro"/>
</dbReference>
<sequence length="224" mass="25416">MRSPSEGRRRHCLRQLDAGPLREYFGRPFPSPALDYRCVDYVAIDLETTGLDHRQDQILSVGWVLVRGQRIDLASARHRLLRCDGDIPAETAVIHQITDDEAAAGLRQSRVLRELLGVLAGRVLIAHHAKIELSFLDAACRDLYGAGLLVRCVDTEVLARRTFERRNIPFRPSELRLHSLCERYNLPRYRAHNAFYDALAAAELFLAQVAYRDNGNGFRLGDLL</sequence>
<keyword evidence="3" id="KW-0269">Exonuclease</keyword>
<proteinExistence type="predicted"/>
<dbReference type="GO" id="GO:0005829">
    <property type="term" value="C:cytosol"/>
    <property type="evidence" value="ECO:0007669"/>
    <property type="project" value="TreeGrafter"/>
</dbReference>
<evidence type="ECO:0000256" key="2">
    <source>
        <dbReference type="ARBA" id="ARBA00022801"/>
    </source>
</evidence>
<dbReference type="SUPFAM" id="SSF53098">
    <property type="entry name" value="Ribonuclease H-like"/>
    <property type="match status" value="1"/>
</dbReference>
<dbReference type="Gene3D" id="3.30.420.10">
    <property type="entry name" value="Ribonuclease H-like superfamily/Ribonuclease H"/>
    <property type="match status" value="1"/>
</dbReference>
<dbReference type="PANTHER" id="PTHR30231">
    <property type="entry name" value="DNA POLYMERASE III SUBUNIT EPSILON"/>
    <property type="match status" value="1"/>
</dbReference>
<dbReference type="CDD" id="cd06127">
    <property type="entry name" value="DEDDh"/>
    <property type="match status" value="1"/>
</dbReference>
<dbReference type="InterPro" id="IPR012337">
    <property type="entry name" value="RNaseH-like_sf"/>
</dbReference>
<keyword evidence="2" id="KW-0378">Hydrolase</keyword>
<dbReference type="GO" id="GO:0008408">
    <property type="term" value="F:3'-5' exonuclease activity"/>
    <property type="evidence" value="ECO:0007669"/>
    <property type="project" value="TreeGrafter"/>
</dbReference>
<dbReference type="AlphaFoldDB" id="A0AAJ0UI90"/>
<protein>
    <submittedName>
        <fullName evidence="5">DNA polymerase III subunit epsilon</fullName>
    </submittedName>
</protein>
<evidence type="ECO:0000313" key="6">
    <source>
        <dbReference type="Proteomes" id="UP001296967"/>
    </source>
</evidence>
<keyword evidence="6" id="KW-1185">Reference proteome</keyword>
<evidence type="ECO:0000256" key="1">
    <source>
        <dbReference type="ARBA" id="ARBA00022722"/>
    </source>
</evidence>
<dbReference type="GO" id="GO:0006259">
    <property type="term" value="P:DNA metabolic process"/>
    <property type="evidence" value="ECO:0007669"/>
    <property type="project" value="UniProtKB-ARBA"/>
</dbReference>
<dbReference type="PANTHER" id="PTHR30231:SF4">
    <property type="entry name" value="PROTEIN NEN2"/>
    <property type="match status" value="1"/>
</dbReference>